<organism evidence="1 2">
    <name type="scientific">Brassica carinata</name>
    <name type="common">Ethiopian mustard</name>
    <name type="synonym">Abyssinian cabbage</name>
    <dbReference type="NCBI Taxonomy" id="52824"/>
    <lineage>
        <taxon>Eukaryota</taxon>
        <taxon>Viridiplantae</taxon>
        <taxon>Streptophyta</taxon>
        <taxon>Embryophyta</taxon>
        <taxon>Tracheophyta</taxon>
        <taxon>Spermatophyta</taxon>
        <taxon>Magnoliopsida</taxon>
        <taxon>eudicotyledons</taxon>
        <taxon>Gunneridae</taxon>
        <taxon>Pentapetalae</taxon>
        <taxon>rosids</taxon>
        <taxon>malvids</taxon>
        <taxon>Brassicales</taxon>
        <taxon>Brassicaceae</taxon>
        <taxon>Brassiceae</taxon>
        <taxon>Brassica</taxon>
    </lineage>
</organism>
<dbReference type="Proteomes" id="UP000886595">
    <property type="component" value="Unassembled WGS sequence"/>
</dbReference>
<reference evidence="1 2" key="1">
    <citation type="submission" date="2020-02" db="EMBL/GenBank/DDBJ databases">
        <authorList>
            <person name="Ma Q."/>
            <person name="Huang Y."/>
            <person name="Song X."/>
            <person name="Pei D."/>
        </authorList>
    </citation>
    <scope>NUCLEOTIDE SEQUENCE [LARGE SCALE GENOMIC DNA]</scope>
    <source>
        <strain evidence="1">Sxm20200214</strain>
        <tissue evidence="1">Leaf</tissue>
    </source>
</reference>
<name>A0A8X7VKF5_BRACI</name>
<comment type="caution">
    <text evidence="1">The sequence shown here is derived from an EMBL/GenBank/DDBJ whole genome shotgun (WGS) entry which is preliminary data.</text>
</comment>
<gene>
    <name evidence="1" type="ORF">Bca52824_024567</name>
</gene>
<dbReference type="EMBL" id="JAAMPC010000005">
    <property type="protein sequence ID" value="KAG2313010.1"/>
    <property type="molecule type" value="Genomic_DNA"/>
</dbReference>
<dbReference type="PANTHER" id="PTHR47177">
    <property type="entry name" value="F18C1.6 PROTEIN"/>
    <property type="match status" value="1"/>
</dbReference>
<dbReference type="PANTHER" id="PTHR47177:SF3">
    <property type="entry name" value="F18C1.6 PROTEIN"/>
    <property type="match status" value="1"/>
</dbReference>
<sequence length="114" mass="13177">MIFVYQPTEEELRSYLDPYENIICSERHQGEDDGLTRVMVGSFRKRRSSRTFPNDTFLGNRPSDLGLHHVMAQGESVFGNQQHLRSYMPNTMPSTGGEQLQHRVNAHLKNLSRQ</sequence>
<evidence type="ECO:0000313" key="1">
    <source>
        <dbReference type="EMBL" id="KAG2313010.1"/>
    </source>
</evidence>
<accession>A0A8X7VKF5</accession>
<dbReference type="AlphaFoldDB" id="A0A8X7VKF5"/>
<keyword evidence="2" id="KW-1185">Reference proteome</keyword>
<evidence type="ECO:0000313" key="2">
    <source>
        <dbReference type="Proteomes" id="UP000886595"/>
    </source>
</evidence>
<protein>
    <submittedName>
        <fullName evidence="1">Uncharacterized protein</fullName>
    </submittedName>
</protein>
<proteinExistence type="predicted"/>